<sequence>MTAGELVVVLAALLLTIGFAALIVVLLRVLDTLRDLRREVTDLRIETRPLIDELRTSAAEARETVDEARHDLERFDKVLGSAEAIGDAVGSRVTKTAFSSPSIKAAGLAKGTSRTLARLRGAPRRSAIDGRQPGVIDVSRTTGAPEQRRKRA</sequence>
<keyword evidence="1" id="KW-0175">Coiled coil</keyword>
<evidence type="ECO:0000313" key="5">
    <source>
        <dbReference type="Proteomes" id="UP000011863"/>
    </source>
</evidence>
<dbReference type="EMBL" id="AP012057">
    <property type="protein sequence ID" value="BAN02954.1"/>
    <property type="molecule type" value="Genomic_DNA"/>
</dbReference>
<evidence type="ECO:0000256" key="3">
    <source>
        <dbReference type="SAM" id="Phobius"/>
    </source>
</evidence>
<feature type="transmembrane region" description="Helical" evidence="3">
    <location>
        <begin position="6"/>
        <end position="30"/>
    </location>
</feature>
<organism evidence="4 5">
    <name type="scientific">Ilumatobacter coccineus (strain NBRC 103263 / KCTC 29153 / YM16-304)</name>
    <dbReference type="NCBI Taxonomy" id="1313172"/>
    <lineage>
        <taxon>Bacteria</taxon>
        <taxon>Bacillati</taxon>
        <taxon>Actinomycetota</taxon>
        <taxon>Acidimicrobiia</taxon>
        <taxon>Acidimicrobiales</taxon>
        <taxon>Ilumatobacteraceae</taxon>
        <taxon>Ilumatobacter</taxon>
    </lineage>
</organism>
<keyword evidence="3" id="KW-0472">Membrane</keyword>
<keyword evidence="5" id="KW-1185">Reference proteome</keyword>
<accession>A0A6C7E588</accession>
<name>A0A6C7E588_ILUCY</name>
<evidence type="ECO:0008006" key="6">
    <source>
        <dbReference type="Google" id="ProtNLM"/>
    </source>
</evidence>
<feature type="coiled-coil region" evidence="1">
    <location>
        <begin position="26"/>
        <end position="78"/>
    </location>
</feature>
<dbReference type="AlphaFoldDB" id="A0A6C7E588"/>
<evidence type="ECO:0000256" key="2">
    <source>
        <dbReference type="SAM" id="MobiDB-lite"/>
    </source>
</evidence>
<evidence type="ECO:0000256" key="1">
    <source>
        <dbReference type="SAM" id="Coils"/>
    </source>
</evidence>
<keyword evidence="3" id="KW-0812">Transmembrane</keyword>
<dbReference type="KEGG" id="aym:YM304_26400"/>
<keyword evidence="3" id="KW-1133">Transmembrane helix</keyword>
<reference evidence="4 5" key="1">
    <citation type="journal article" date="2013" name="Int. J. Syst. Evol. Microbiol.">
        <title>Ilumatobacter nonamiense sp. nov. and Ilumatobacter coccineum sp. nov., isolated from seashore sand.</title>
        <authorList>
            <person name="Matsumoto A."/>
            <person name="Kasai H."/>
            <person name="Matsuo Y."/>
            <person name="Shizuri Y."/>
            <person name="Ichikawa N."/>
            <person name="Fujita N."/>
            <person name="Omura S."/>
            <person name="Takahashi Y."/>
        </authorList>
    </citation>
    <scope>NUCLEOTIDE SEQUENCE [LARGE SCALE GENOMIC DNA]</scope>
    <source>
        <strain evidence="5">NBRC 103263 / KCTC 29153 / YM16-304</strain>
    </source>
</reference>
<dbReference type="RefSeq" id="WP_015442201.1">
    <property type="nucleotide sequence ID" value="NC_020520.1"/>
</dbReference>
<proteinExistence type="predicted"/>
<dbReference type="Proteomes" id="UP000011863">
    <property type="component" value="Chromosome"/>
</dbReference>
<feature type="region of interest" description="Disordered" evidence="2">
    <location>
        <begin position="122"/>
        <end position="152"/>
    </location>
</feature>
<gene>
    <name evidence="4" type="ORF">YM304_26400</name>
</gene>
<evidence type="ECO:0000313" key="4">
    <source>
        <dbReference type="EMBL" id="BAN02954.1"/>
    </source>
</evidence>
<protein>
    <recommendedName>
        <fullName evidence="6">DUF948 domain-containing protein</fullName>
    </recommendedName>
</protein>